<protein>
    <recommendedName>
        <fullName evidence="6">PhoH-like protein</fullName>
    </recommendedName>
</protein>
<dbReference type="InterPro" id="IPR003714">
    <property type="entry name" value="PhoH"/>
</dbReference>
<dbReference type="GO" id="GO:0005524">
    <property type="term" value="F:ATP binding"/>
    <property type="evidence" value="ECO:0007669"/>
    <property type="project" value="UniProtKB-KW"/>
</dbReference>
<dbReference type="GO" id="GO:0005829">
    <property type="term" value="C:cytosol"/>
    <property type="evidence" value="ECO:0007669"/>
    <property type="project" value="TreeGrafter"/>
</dbReference>
<proteinExistence type="inferred from homology"/>
<dbReference type="AlphaFoldDB" id="Q2RTZ2"/>
<dbReference type="FunFam" id="3.40.50.300:FF:000013">
    <property type="entry name" value="PhoH family ATPase"/>
    <property type="match status" value="1"/>
</dbReference>
<evidence type="ECO:0000256" key="5">
    <source>
        <dbReference type="ARBA" id="ARBA00022840"/>
    </source>
</evidence>
<dbReference type="RefSeq" id="WP_011389478.1">
    <property type="nucleotide sequence ID" value="NC_007643.1"/>
</dbReference>
<dbReference type="SUPFAM" id="SSF52540">
    <property type="entry name" value="P-loop containing nucleoside triphosphate hydrolases"/>
    <property type="match status" value="1"/>
</dbReference>
<evidence type="ECO:0000313" key="8">
    <source>
        <dbReference type="EMBL" id="ABC22403.1"/>
    </source>
</evidence>
<evidence type="ECO:0000256" key="2">
    <source>
        <dbReference type="ARBA" id="ARBA00010393"/>
    </source>
</evidence>
<dbReference type="STRING" id="269796.Rru_A1603"/>
<keyword evidence="9" id="KW-1185">Reference proteome</keyword>
<keyword evidence="5" id="KW-0067">ATP-binding</keyword>
<evidence type="ECO:0000313" key="9">
    <source>
        <dbReference type="Proteomes" id="UP000001929"/>
    </source>
</evidence>
<dbReference type="InterPro" id="IPR027417">
    <property type="entry name" value="P-loop_NTPase"/>
</dbReference>
<keyword evidence="3" id="KW-0963">Cytoplasm</keyword>
<sequence>MAKRTAAVVQSLPSSAWDPLDEGRRDQSYLKTVKPRTTNQDLLMRAIDSHPLTMALGPAGTGKTYLAVAKAVEALTSGQIARIVITRPVVEAGESLGFLPGDINEKMDPWMRPIYDALSDRLGAKQVRQMVKDGTVEVAPLAYMRGRTISRSFLVVDEAQNMTFMQIKMLLTRLGWHSTMVVTGDPDQSDLLPGVSGLDDAVRRLEPLEDVAIVRLGAEDIVRHPLVAAMMPLLA</sequence>
<dbReference type="EnsemblBacteria" id="ABC22403">
    <property type="protein sequence ID" value="ABC22403"/>
    <property type="gene ID" value="Rru_A1603"/>
</dbReference>
<dbReference type="eggNOG" id="COG1702">
    <property type="taxonomic scope" value="Bacteria"/>
</dbReference>
<evidence type="ECO:0000256" key="6">
    <source>
        <dbReference type="ARBA" id="ARBA00039970"/>
    </source>
</evidence>
<evidence type="ECO:0000256" key="1">
    <source>
        <dbReference type="ARBA" id="ARBA00004496"/>
    </source>
</evidence>
<dbReference type="PANTHER" id="PTHR30473">
    <property type="entry name" value="PROTEIN PHOH"/>
    <property type="match status" value="1"/>
</dbReference>
<dbReference type="Proteomes" id="UP000001929">
    <property type="component" value="Chromosome"/>
</dbReference>
<feature type="domain" description="PhoH-like protein" evidence="7">
    <location>
        <begin position="33"/>
        <end position="231"/>
    </location>
</feature>
<dbReference type="Pfam" id="PF02562">
    <property type="entry name" value="PhoH"/>
    <property type="match status" value="1"/>
</dbReference>
<accession>Q2RTZ2</accession>
<dbReference type="Gene3D" id="3.40.50.300">
    <property type="entry name" value="P-loop containing nucleotide triphosphate hydrolases"/>
    <property type="match status" value="1"/>
</dbReference>
<dbReference type="HOGENOM" id="CLU_051654_4_2_5"/>
<organism evidence="8 9">
    <name type="scientific">Rhodospirillum rubrum (strain ATCC 11170 / ATH 1.1.1 / DSM 467 / LMG 4362 / NCIMB 8255 / S1)</name>
    <dbReference type="NCBI Taxonomy" id="269796"/>
    <lineage>
        <taxon>Bacteria</taxon>
        <taxon>Pseudomonadati</taxon>
        <taxon>Pseudomonadota</taxon>
        <taxon>Alphaproteobacteria</taxon>
        <taxon>Rhodospirillales</taxon>
        <taxon>Rhodospirillaceae</taxon>
        <taxon>Rhodospirillum</taxon>
    </lineage>
</organism>
<evidence type="ECO:0000256" key="4">
    <source>
        <dbReference type="ARBA" id="ARBA00022741"/>
    </source>
</evidence>
<keyword evidence="4" id="KW-0547">Nucleotide-binding</keyword>
<name>Q2RTZ2_RHORT</name>
<dbReference type="EMBL" id="CP000230">
    <property type="protein sequence ID" value="ABC22403.1"/>
    <property type="molecule type" value="Genomic_DNA"/>
</dbReference>
<dbReference type="PATRIC" id="fig|269796.9.peg.1678"/>
<dbReference type="PhylomeDB" id="Q2RTZ2"/>
<evidence type="ECO:0000256" key="3">
    <source>
        <dbReference type="ARBA" id="ARBA00022490"/>
    </source>
</evidence>
<dbReference type="KEGG" id="rru:Rru_A1603"/>
<comment type="subcellular location">
    <subcellularLocation>
        <location evidence="1">Cytoplasm</location>
    </subcellularLocation>
</comment>
<comment type="similarity">
    <text evidence="2">Belongs to the PhoH family.</text>
</comment>
<reference evidence="8 9" key="1">
    <citation type="journal article" date="2011" name="Stand. Genomic Sci.">
        <title>Complete genome sequence of Rhodospirillum rubrum type strain (S1).</title>
        <authorList>
            <person name="Munk A.C."/>
            <person name="Copeland A."/>
            <person name="Lucas S."/>
            <person name="Lapidus A."/>
            <person name="Del Rio T.G."/>
            <person name="Barry K."/>
            <person name="Detter J.C."/>
            <person name="Hammon N."/>
            <person name="Israni S."/>
            <person name="Pitluck S."/>
            <person name="Brettin T."/>
            <person name="Bruce D."/>
            <person name="Han C."/>
            <person name="Tapia R."/>
            <person name="Gilna P."/>
            <person name="Schmutz J."/>
            <person name="Larimer F."/>
            <person name="Land M."/>
            <person name="Kyrpides N.C."/>
            <person name="Mavromatis K."/>
            <person name="Richardson P."/>
            <person name="Rohde M."/>
            <person name="Goker M."/>
            <person name="Klenk H.P."/>
            <person name="Zhang Y."/>
            <person name="Roberts G.P."/>
            <person name="Reslewic S."/>
            <person name="Schwartz D.C."/>
        </authorList>
    </citation>
    <scope>NUCLEOTIDE SEQUENCE [LARGE SCALE GENOMIC DNA]</scope>
    <source>
        <strain evidence="9">ATCC 11170 / ATH 1.1.1 / DSM 467 / LMG 4362 / NCIMB 8255 / S1</strain>
    </source>
</reference>
<gene>
    <name evidence="8" type="ordered locus">Rru_A1603</name>
</gene>
<dbReference type="InterPro" id="IPR051451">
    <property type="entry name" value="PhoH2-like"/>
</dbReference>
<dbReference type="PANTHER" id="PTHR30473:SF1">
    <property type="entry name" value="PHOH-LIKE PROTEIN"/>
    <property type="match status" value="1"/>
</dbReference>
<evidence type="ECO:0000259" key="7">
    <source>
        <dbReference type="Pfam" id="PF02562"/>
    </source>
</evidence>